<evidence type="ECO:0000313" key="12">
    <source>
        <dbReference type="Proteomes" id="UP000194139"/>
    </source>
</evidence>
<dbReference type="SUPFAM" id="SSF161098">
    <property type="entry name" value="MetI-like"/>
    <property type="match status" value="1"/>
</dbReference>
<evidence type="ECO:0000256" key="1">
    <source>
        <dbReference type="ARBA" id="ARBA00004651"/>
    </source>
</evidence>
<dbReference type="AlphaFoldDB" id="A0A1W6Z3I4"/>
<feature type="transmembrane region" description="Helical" evidence="9">
    <location>
        <begin position="282"/>
        <end position="306"/>
    </location>
</feature>
<keyword evidence="4 9" id="KW-0812">Transmembrane</keyword>
<dbReference type="GO" id="GO:0005886">
    <property type="term" value="C:plasma membrane"/>
    <property type="evidence" value="ECO:0007669"/>
    <property type="project" value="UniProtKB-SubCell"/>
</dbReference>
<dbReference type="InterPro" id="IPR050366">
    <property type="entry name" value="BP-dependent_transpt_permease"/>
</dbReference>
<evidence type="ECO:0000256" key="8">
    <source>
        <dbReference type="ARBA" id="ARBA00023136"/>
    </source>
</evidence>
<feature type="transmembrane region" description="Helical" evidence="9">
    <location>
        <begin position="250"/>
        <end position="275"/>
    </location>
</feature>
<dbReference type="GO" id="GO:0015031">
    <property type="term" value="P:protein transport"/>
    <property type="evidence" value="ECO:0007669"/>
    <property type="project" value="UniProtKB-KW"/>
</dbReference>
<dbReference type="GO" id="GO:0015833">
    <property type="term" value="P:peptide transport"/>
    <property type="evidence" value="ECO:0007669"/>
    <property type="project" value="UniProtKB-KW"/>
</dbReference>
<keyword evidence="6" id="KW-0653">Protein transport</keyword>
<dbReference type="Gene3D" id="1.10.3720.10">
    <property type="entry name" value="MetI-like"/>
    <property type="match status" value="1"/>
</dbReference>
<feature type="transmembrane region" description="Helical" evidence="9">
    <location>
        <begin position="158"/>
        <end position="181"/>
    </location>
</feature>
<comment type="similarity">
    <text evidence="9">Belongs to the binding-protein-dependent transport system permease family.</text>
</comment>
<name>A0A1W6Z3I4_9BORD</name>
<feature type="transmembrane region" description="Helical" evidence="9">
    <location>
        <begin position="435"/>
        <end position="457"/>
    </location>
</feature>
<feature type="transmembrane region" description="Helical" evidence="9">
    <location>
        <begin position="385"/>
        <end position="409"/>
    </location>
</feature>
<keyword evidence="3" id="KW-1003">Cell membrane</keyword>
<dbReference type="Proteomes" id="UP000194139">
    <property type="component" value="Chromosome"/>
</dbReference>
<dbReference type="PROSITE" id="PS50928">
    <property type="entry name" value="ABC_TM1"/>
    <property type="match status" value="1"/>
</dbReference>
<evidence type="ECO:0000256" key="4">
    <source>
        <dbReference type="ARBA" id="ARBA00022692"/>
    </source>
</evidence>
<evidence type="ECO:0000256" key="5">
    <source>
        <dbReference type="ARBA" id="ARBA00022856"/>
    </source>
</evidence>
<keyword evidence="8 9" id="KW-0472">Membrane</keyword>
<proteinExistence type="inferred from homology"/>
<dbReference type="CDD" id="cd06261">
    <property type="entry name" value="TM_PBP2"/>
    <property type="match status" value="1"/>
</dbReference>
<evidence type="ECO:0000256" key="9">
    <source>
        <dbReference type="RuleBase" id="RU363032"/>
    </source>
</evidence>
<dbReference type="InterPro" id="IPR035906">
    <property type="entry name" value="MetI-like_sf"/>
</dbReference>
<reference evidence="11 12" key="1">
    <citation type="submission" date="2017-05" db="EMBL/GenBank/DDBJ databases">
        <title>Complete and WGS of Bordetella genogroups.</title>
        <authorList>
            <person name="Spilker T."/>
            <person name="LiPuma J."/>
        </authorList>
    </citation>
    <scope>NUCLEOTIDE SEQUENCE [LARGE SCALE GENOMIC DNA]</scope>
    <source>
        <strain evidence="11 12">AU17164</strain>
    </source>
</reference>
<evidence type="ECO:0000256" key="2">
    <source>
        <dbReference type="ARBA" id="ARBA00022448"/>
    </source>
</evidence>
<feature type="transmembrane region" description="Helical" evidence="9">
    <location>
        <begin position="46"/>
        <end position="67"/>
    </location>
</feature>
<dbReference type="InterPro" id="IPR000515">
    <property type="entry name" value="MetI-like"/>
</dbReference>
<evidence type="ECO:0000259" key="10">
    <source>
        <dbReference type="PROSITE" id="PS50928"/>
    </source>
</evidence>
<dbReference type="PANTHER" id="PTHR43386:SF24">
    <property type="entry name" value="OLIGOPEPTIDE TRANSPORT SYSTEM PERMEASE PROTEIN AMID"/>
    <property type="match status" value="1"/>
</dbReference>
<dbReference type="GO" id="GO:0055085">
    <property type="term" value="P:transmembrane transport"/>
    <property type="evidence" value="ECO:0007669"/>
    <property type="project" value="InterPro"/>
</dbReference>
<feature type="transmembrane region" description="Helical" evidence="9">
    <location>
        <begin position="326"/>
        <end position="347"/>
    </location>
</feature>
<protein>
    <submittedName>
        <fullName evidence="11">Peptide ABC transporter permease</fullName>
    </submittedName>
</protein>
<feature type="transmembrane region" description="Helical" evidence="9">
    <location>
        <begin position="6"/>
        <end position="25"/>
    </location>
</feature>
<dbReference type="RefSeq" id="WP_086072835.1">
    <property type="nucleotide sequence ID" value="NZ_CP021109.1"/>
</dbReference>
<feature type="transmembrane region" description="Helical" evidence="9">
    <location>
        <begin position="205"/>
        <end position="230"/>
    </location>
</feature>
<accession>A0A1W6Z3I4</accession>
<organism evidence="11 12">
    <name type="scientific">Bordetella genomosp. 9</name>
    <dbReference type="NCBI Taxonomy" id="1416803"/>
    <lineage>
        <taxon>Bacteria</taxon>
        <taxon>Pseudomonadati</taxon>
        <taxon>Pseudomonadota</taxon>
        <taxon>Betaproteobacteria</taxon>
        <taxon>Burkholderiales</taxon>
        <taxon>Alcaligenaceae</taxon>
        <taxon>Bordetella</taxon>
    </lineage>
</organism>
<keyword evidence="7 9" id="KW-1133">Transmembrane helix</keyword>
<sequence length="508" mass="54694">MPKIVLLWTDVALYLIVLAVLAYGWHVRRTPTLRANWLRVAQDGPAMCAAVVLLAFAAVGLLDSVHYRPRLPPLPGAPADAPVAYAPSARSLLDAVLGGSVLTRPEKTYSAPLAARQFTKETMLVDGHPVRDFPRLRAGAAHLSDPDAQRPADAARRAVYGLAGGVAMALGAGCLLGAALARRRGGWRAAMRDVLRGDTEVRWRAMWVTLAVLCAVGGVLAGLATGYHPLGTDRTGNDVLWQAIKSVRTALVIGSLTTLAMLPPAMGFGIAAGYFKGKVDDAITYLYTTLTSIPGVLLVAACVLMMQVYIDNNPSRFPTSAERADLRLFLLCLILGLTGWAGLCRLVRAEVLKLRELEYVQAARAFGVSQWGIMRRHLVPNVMHIVLITVVLEFSSLVLYEAVLSYLGIGVDPSMNSFGSMIDAARLEMSMDPMIWWNLGTAFVFMLALVLAANLFADGVRAAFDPRSRKFRPRRAPVLAPARSGGLFAASPVAAESRELSRGQGEGR</sequence>
<evidence type="ECO:0000256" key="6">
    <source>
        <dbReference type="ARBA" id="ARBA00022927"/>
    </source>
</evidence>
<evidence type="ECO:0000256" key="7">
    <source>
        <dbReference type="ARBA" id="ARBA00022989"/>
    </source>
</evidence>
<gene>
    <name evidence="11" type="ORF">CAL13_15130</name>
</gene>
<keyword evidence="5" id="KW-0571">Peptide transport</keyword>
<feature type="domain" description="ABC transmembrane type-1" evidence="10">
    <location>
        <begin position="247"/>
        <end position="457"/>
    </location>
</feature>
<keyword evidence="2 9" id="KW-0813">Transport</keyword>
<dbReference type="PANTHER" id="PTHR43386">
    <property type="entry name" value="OLIGOPEPTIDE TRANSPORT SYSTEM PERMEASE PROTEIN APPC"/>
    <property type="match status" value="1"/>
</dbReference>
<keyword evidence="12" id="KW-1185">Reference proteome</keyword>
<dbReference type="EMBL" id="CP021109">
    <property type="protein sequence ID" value="ARP87393.1"/>
    <property type="molecule type" value="Genomic_DNA"/>
</dbReference>
<comment type="subcellular location">
    <subcellularLocation>
        <location evidence="1 9">Cell membrane</location>
        <topology evidence="1 9">Multi-pass membrane protein</topology>
    </subcellularLocation>
</comment>
<evidence type="ECO:0000256" key="3">
    <source>
        <dbReference type="ARBA" id="ARBA00022475"/>
    </source>
</evidence>
<dbReference type="Pfam" id="PF00528">
    <property type="entry name" value="BPD_transp_1"/>
    <property type="match status" value="1"/>
</dbReference>
<evidence type="ECO:0000313" key="11">
    <source>
        <dbReference type="EMBL" id="ARP87393.1"/>
    </source>
</evidence>